<dbReference type="Pfam" id="PF06638">
    <property type="entry name" value="Strabismus"/>
    <property type="match status" value="1"/>
</dbReference>
<comment type="subcellular location">
    <subcellularLocation>
        <location evidence="1">Cell membrane</location>
        <topology evidence="1">Multi-pass membrane protein</topology>
    </subcellularLocation>
</comment>
<keyword evidence="3 8" id="KW-0812">Transmembrane</keyword>
<reference evidence="9 10" key="1">
    <citation type="submission" date="2019-09" db="EMBL/GenBank/DDBJ databases">
        <title>Bird 10,000 Genomes (B10K) Project - Family phase.</title>
        <authorList>
            <person name="Zhang G."/>
        </authorList>
    </citation>
    <scope>NUCLEOTIDE SEQUENCE [LARGE SCALE GENOMIC DNA]</scope>
    <source>
        <strain evidence="9">B10K-DU-001-46</strain>
        <tissue evidence="9">Muscle</tissue>
    </source>
</reference>
<evidence type="ECO:0000256" key="1">
    <source>
        <dbReference type="ARBA" id="ARBA00004651"/>
    </source>
</evidence>
<evidence type="ECO:0000256" key="2">
    <source>
        <dbReference type="ARBA" id="ARBA00022475"/>
    </source>
</evidence>
<evidence type="ECO:0000256" key="6">
    <source>
        <dbReference type="ARBA" id="ARBA00025718"/>
    </source>
</evidence>
<evidence type="ECO:0000313" key="9">
    <source>
        <dbReference type="EMBL" id="NXK79730.1"/>
    </source>
</evidence>
<feature type="compositionally biased region" description="Basic residues" evidence="7">
    <location>
        <begin position="66"/>
        <end position="84"/>
    </location>
</feature>
<feature type="transmembrane region" description="Helical" evidence="8">
    <location>
        <begin position="230"/>
        <end position="249"/>
    </location>
</feature>
<evidence type="ECO:0000313" key="10">
    <source>
        <dbReference type="Proteomes" id="UP000531168"/>
    </source>
</evidence>
<dbReference type="PIRSF" id="PIRSF007991">
    <property type="entry name" value="Strabismus"/>
    <property type="match status" value="1"/>
</dbReference>
<dbReference type="GO" id="GO:0005886">
    <property type="term" value="C:plasma membrane"/>
    <property type="evidence" value="ECO:0007669"/>
    <property type="project" value="UniProtKB-SubCell"/>
</dbReference>
<evidence type="ECO:0000256" key="7">
    <source>
        <dbReference type="SAM" id="MobiDB-lite"/>
    </source>
</evidence>
<keyword evidence="10" id="KW-1185">Reference proteome</keyword>
<feature type="transmembrane region" description="Helical" evidence="8">
    <location>
        <begin position="199"/>
        <end position="218"/>
    </location>
</feature>
<feature type="region of interest" description="Disordered" evidence="7">
    <location>
        <begin position="27"/>
        <end position="132"/>
    </location>
</feature>
<feature type="non-terminal residue" evidence="9">
    <location>
        <position position="1"/>
    </location>
</feature>
<keyword evidence="4 8" id="KW-1133">Transmembrane helix</keyword>
<evidence type="ECO:0000256" key="4">
    <source>
        <dbReference type="ARBA" id="ARBA00022989"/>
    </source>
</evidence>
<organism evidence="9 10">
    <name type="scientific">Amazona guildingii</name>
    <dbReference type="NCBI Taxonomy" id="175529"/>
    <lineage>
        <taxon>Eukaryota</taxon>
        <taxon>Metazoa</taxon>
        <taxon>Chordata</taxon>
        <taxon>Craniata</taxon>
        <taxon>Vertebrata</taxon>
        <taxon>Euteleostomi</taxon>
        <taxon>Archelosauria</taxon>
        <taxon>Archosauria</taxon>
        <taxon>Dinosauria</taxon>
        <taxon>Saurischia</taxon>
        <taxon>Theropoda</taxon>
        <taxon>Coelurosauria</taxon>
        <taxon>Aves</taxon>
        <taxon>Neognathae</taxon>
        <taxon>Neoaves</taxon>
        <taxon>Telluraves</taxon>
        <taxon>Australaves</taxon>
        <taxon>Psittaciformes</taxon>
        <taxon>Psittacidae</taxon>
        <taxon>Amazona</taxon>
    </lineage>
</organism>
<gene>
    <name evidence="9" type="primary">Vangl2a</name>
    <name evidence="9" type="ORF">AMAGUI_R05445</name>
</gene>
<feature type="non-terminal residue" evidence="9">
    <location>
        <position position="572"/>
    </location>
</feature>
<evidence type="ECO:0000256" key="8">
    <source>
        <dbReference type="SAM" id="Phobius"/>
    </source>
</evidence>
<feature type="transmembrane region" description="Helical" evidence="8">
    <location>
        <begin position="158"/>
        <end position="179"/>
    </location>
</feature>
<feature type="transmembrane region" description="Helical" evidence="8">
    <location>
        <begin position="269"/>
        <end position="290"/>
    </location>
</feature>
<keyword evidence="2" id="KW-1003">Cell membrane</keyword>
<name>A0A7L0MF25_9PSIT</name>
<dbReference type="Proteomes" id="UP000531168">
    <property type="component" value="Unassembled WGS sequence"/>
</dbReference>
<comment type="caution">
    <text evidence="9">The sequence shown here is derived from an EMBL/GenBank/DDBJ whole genome shotgun (WGS) entry which is preliminary data.</text>
</comment>
<dbReference type="EMBL" id="VXAR01009305">
    <property type="protein sequence ID" value="NXK79730.1"/>
    <property type="molecule type" value="Genomic_DNA"/>
</dbReference>
<accession>A0A7L0MF25</accession>
<proteinExistence type="inferred from homology"/>
<evidence type="ECO:0000256" key="3">
    <source>
        <dbReference type="ARBA" id="ARBA00022692"/>
    </source>
</evidence>
<dbReference type="InterPro" id="IPR009539">
    <property type="entry name" value="VANGL"/>
</dbReference>
<keyword evidence="5 8" id="KW-0472">Membrane</keyword>
<feature type="compositionally biased region" description="Basic and acidic residues" evidence="7">
    <location>
        <begin position="40"/>
        <end position="51"/>
    </location>
</feature>
<feature type="compositionally biased region" description="Low complexity" evidence="7">
    <location>
        <begin position="120"/>
        <end position="132"/>
    </location>
</feature>
<feature type="compositionally biased region" description="Basic and acidic residues" evidence="7">
    <location>
        <begin position="108"/>
        <end position="118"/>
    </location>
</feature>
<dbReference type="AlphaFoldDB" id="A0A7L0MF25"/>
<evidence type="ECO:0000256" key="5">
    <source>
        <dbReference type="ARBA" id="ARBA00023136"/>
    </source>
</evidence>
<comment type="similarity">
    <text evidence="6">Belongs to the Vang family.</text>
</comment>
<protein>
    <submittedName>
        <fullName evidence="9">VNG2A protein</fullName>
    </submittedName>
</protein>
<sequence length="572" mass="65688">KIESFKVTVDFLKVPLGLKKPPLKEALAAVPRPGRPKPLGVERHKPRRSDTMDNESQYSGYSYKSGHSRSSRKHRERRDRHRSKSRDGSRGDKSVTIQAPGEPLLDNESTRGDERDDNWGETTTVVTGTSEHSISHDDITRITKDMEDSAHLDCSRHLGVSLAGALALLAFLTPLAFMLLPQLLWREELEPCGTPCEGLFISVAFKLLILLLGSWALFFRRPKAFFPRVFVFRALLMVLVFLLVVSYWLFYGVRILDSRDRNYQGVVQFAVSLVDALLFVHYLAVVLLELRQLQPQFTLKAVRSADGASRFYNVGHLSIQRAAVWILENYYHDFPVYNPALLNLPKSVLSKKMSGFKVYSLGEENSTNNSTGQSRAVIAAAARRRDNSHNEYYYEEAEHERRVRKRRARLVVAVEEAFTHIKRLQEEDQKNPREIMDPREAAQAIFASMARAMQKYLRTTKQQPYHTMESILQHLEFCITHDMTPKAFLERYLTAGPTIQYHKDRWLAKQWTLVSEEPVTNGLKDGVVFVLKRQDFSLVVSTKKIPFFKLSEEFVDPKSHKFVMRLQSETSV</sequence>
<dbReference type="PANTHER" id="PTHR20886">
    <property type="entry name" value="VANG-LIKE PROTEIN"/>
    <property type="match status" value="1"/>
</dbReference>